<sequence length="314" mass="34663">MLAHPRSLLSELWTMVGWRLTQFSDLTSLVLVNRSANEGATIVLYRHVVLRSHAGHEAMMALLAQKPTSFFNRNVRALSVVHARSSRKPVADSFEGWESSCCFLTDIEARGLLDALTDALRYARIIHAHPALGQRLLAHPRFVGHPGGLSFAPGFDTSRSPDPRTLGRRSAFDHLTWVLIHEYGSSLWVLRTLETVKPPSLRIIVLAFALFMARGVHSAAALESASRGVRRLDTVRRVIYVVNGMSPSAVQRSDLFLCLSKTGDRRLMMIAAPDGLPDDERAWTWLEPGGDEEGSLRIVSACAGRPSGEGRHEG</sequence>
<keyword evidence="2" id="KW-1185">Reference proteome</keyword>
<dbReference type="KEGG" id="adl:AURDEDRAFT_177247"/>
<protein>
    <submittedName>
        <fullName evidence="1">Uncharacterized protein</fullName>
    </submittedName>
</protein>
<organism evidence="1 2">
    <name type="scientific">Auricularia subglabra (strain TFB-10046 / SS5)</name>
    <name type="common">White-rot fungus</name>
    <name type="synonym">Auricularia delicata (strain TFB10046)</name>
    <dbReference type="NCBI Taxonomy" id="717982"/>
    <lineage>
        <taxon>Eukaryota</taxon>
        <taxon>Fungi</taxon>
        <taxon>Dikarya</taxon>
        <taxon>Basidiomycota</taxon>
        <taxon>Agaricomycotina</taxon>
        <taxon>Agaricomycetes</taxon>
        <taxon>Auriculariales</taxon>
        <taxon>Auriculariaceae</taxon>
        <taxon>Auricularia</taxon>
    </lineage>
</organism>
<gene>
    <name evidence="1" type="ORF">AURDEDRAFT_177247</name>
</gene>
<evidence type="ECO:0000313" key="1">
    <source>
        <dbReference type="EMBL" id="EJD33665.1"/>
    </source>
</evidence>
<evidence type="ECO:0000313" key="2">
    <source>
        <dbReference type="Proteomes" id="UP000006514"/>
    </source>
</evidence>
<accession>J0WMT3</accession>
<dbReference type="Proteomes" id="UP000006514">
    <property type="component" value="Unassembled WGS sequence"/>
</dbReference>
<proteinExistence type="predicted"/>
<dbReference type="AlphaFoldDB" id="J0WMT3"/>
<dbReference type="EMBL" id="JH688125">
    <property type="protein sequence ID" value="EJD33665.1"/>
    <property type="molecule type" value="Genomic_DNA"/>
</dbReference>
<reference evidence="2" key="1">
    <citation type="journal article" date="2012" name="Science">
        <title>The Paleozoic origin of enzymatic lignin decomposition reconstructed from 31 fungal genomes.</title>
        <authorList>
            <person name="Floudas D."/>
            <person name="Binder M."/>
            <person name="Riley R."/>
            <person name="Barry K."/>
            <person name="Blanchette R.A."/>
            <person name="Henrissat B."/>
            <person name="Martinez A.T."/>
            <person name="Otillar R."/>
            <person name="Spatafora J.W."/>
            <person name="Yadav J.S."/>
            <person name="Aerts A."/>
            <person name="Benoit I."/>
            <person name="Boyd A."/>
            <person name="Carlson A."/>
            <person name="Copeland A."/>
            <person name="Coutinho P.M."/>
            <person name="de Vries R.P."/>
            <person name="Ferreira P."/>
            <person name="Findley K."/>
            <person name="Foster B."/>
            <person name="Gaskell J."/>
            <person name="Glotzer D."/>
            <person name="Gorecki P."/>
            <person name="Heitman J."/>
            <person name="Hesse C."/>
            <person name="Hori C."/>
            <person name="Igarashi K."/>
            <person name="Jurgens J.A."/>
            <person name="Kallen N."/>
            <person name="Kersten P."/>
            <person name="Kohler A."/>
            <person name="Kuees U."/>
            <person name="Kumar T.K.A."/>
            <person name="Kuo A."/>
            <person name="LaButti K."/>
            <person name="Larrondo L.F."/>
            <person name="Lindquist E."/>
            <person name="Ling A."/>
            <person name="Lombard V."/>
            <person name="Lucas S."/>
            <person name="Lundell T."/>
            <person name="Martin R."/>
            <person name="McLaughlin D.J."/>
            <person name="Morgenstern I."/>
            <person name="Morin E."/>
            <person name="Murat C."/>
            <person name="Nagy L.G."/>
            <person name="Nolan M."/>
            <person name="Ohm R.A."/>
            <person name="Patyshakuliyeva A."/>
            <person name="Rokas A."/>
            <person name="Ruiz-Duenas F.J."/>
            <person name="Sabat G."/>
            <person name="Salamov A."/>
            <person name="Samejima M."/>
            <person name="Schmutz J."/>
            <person name="Slot J.C."/>
            <person name="St John F."/>
            <person name="Stenlid J."/>
            <person name="Sun H."/>
            <person name="Sun S."/>
            <person name="Syed K."/>
            <person name="Tsang A."/>
            <person name="Wiebenga A."/>
            <person name="Young D."/>
            <person name="Pisabarro A."/>
            <person name="Eastwood D.C."/>
            <person name="Martin F."/>
            <person name="Cullen D."/>
            <person name="Grigoriev I.V."/>
            <person name="Hibbett D.S."/>
        </authorList>
    </citation>
    <scope>NUCLEOTIDE SEQUENCE [LARGE SCALE GENOMIC DNA]</scope>
    <source>
        <strain evidence="2">TFB10046</strain>
    </source>
</reference>
<name>J0WMT3_AURST</name>
<dbReference type="InParanoid" id="J0WMT3"/>